<dbReference type="PROSITE" id="PS51257">
    <property type="entry name" value="PROKAR_LIPOPROTEIN"/>
    <property type="match status" value="1"/>
</dbReference>
<gene>
    <name evidence="1" type="ORF">JI741_02255</name>
</gene>
<evidence type="ECO:0000313" key="1">
    <source>
        <dbReference type="EMBL" id="MBL0740018.1"/>
    </source>
</evidence>
<dbReference type="Proteomes" id="UP000613030">
    <property type="component" value="Unassembled WGS sequence"/>
</dbReference>
<name>A0ABS1KL01_9BACT</name>
<evidence type="ECO:0000313" key="2">
    <source>
        <dbReference type="Proteomes" id="UP000613030"/>
    </source>
</evidence>
<dbReference type="RefSeq" id="WP_202006978.1">
    <property type="nucleotide sequence ID" value="NZ_JAERRB010000001.1"/>
</dbReference>
<reference evidence="1 2" key="1">
    <citation type="submission" date="2021-01" db="EMBL/GenBank/DDBJ databases">
        <title>Chryseolinea sp. Jin1 Genome sequencing and assembly.</title>
        <authorList>
            <person name="Kim I."/>
        </authorList>
    </citation>
    <scope>NUCLEOTIDE SEQUENCE [LARGE SCALE GENOMIC DNA]</scope>
    <source>
        <strain evidence="1 2">Jin1</strain>
    </source>
</reference>
<protein>
    <recommendedName>
        <fullName evidence="3">BcpO-related WXXGXW repeat protein</fullName>
    </recommendedName>
</protein>
<accession>A0ABS1KL01</accession>
<keyword evidence="2" id="KW-1185">Reference proteome</keyword>
<dbReference type="EMBL" id="JAERRB010000001">
    <property type="protein sequence ID" value="MBL0740018.1"/>
    <property type="molecule type" value="Genomic_DNA"/>
</dbReference>
<evidence type="ECO:0008006" key="3">
    <source>
        <dbReference type="Google" id="ProtNLM"/>
    </source>
</evidence>
<sequence>MKTTAIALIIAIGSVVGLSSCAHHDKLSRAERTQTLNVARTPQYVYRNGHMGWSKGYNPVPPVKRNTWVPGKWYNSSQGKVWVAGYWR</sequence>
<comment type="caution">
    <text evidence="1">The sequence shown here is derived from an EMBL/GenBank/DDBJ whole genome shotgun (WGS) entry which is preliminary data.</text>
</comment>
<proteinExistence type="predicted"/>
<organism evidence="1 2">
    <name type="scientific">Chryseolinea lacunae</name>
    <dbReference type="NCBI Taxonomy" id="2801331"/>
    <lineage>
        <taxon>Bacteria</taxon>
        <taxon>Pseudomonadati</taxon>
        <taxon>Bacteroidota</taxon>
        <taxon>Cytophagia</taxon>
        <taxon>Cytophagales</taxon>
        <taxon>Fulvivirgaceae</taxon>
        <taxon>Chryseolinea</taxon>
    </lineage>
</organism>